<evidence type="ECO:0008006" key="3">
    <source>
        <dbReference type="Google" id="ProtNLM"/>
    </source>
</evidence>
<dbReference type="RefSeq" id="WP_270006831.1">
    <property type="nucleotide sequence ID" value="NZ_JAPCID010000070.1"/>
</dbReference>
<comment type="caution">
    <text evidence="1">The sequence shown here is derived from an EMBL/GenBank/DDBJ whole genome shotgun (WGS) entry which is preliminary data.</text>
</comment>
<keyword evidence="2" id="KW-1185">Reference proteome</keyword>
<accession>A0ABT4RTP8</accession>
<organism evidence="1 2">
    <name type="scientific">Solirubrobacter deserti</name>
    <dbReference type="NCBI Taxonomy" id="2282478"/>
    <lineage>
        <taxon>Bacteria</taxon>
        <taxon>Bacillati</taxon>
        <taxon>Actinomycetota</taxon>
        <taxon>Thermoleophilia</taxon>
        <taxon>Solirubrobacterales</taxon>
        <taxon>Solirubrobacteraceae</taxon>
        <taxon>Solirubrobacter</taxon>
    </lineage>
</organism>
<gene>
    <name evidence="1" type="ORF">OJ962_31010</name>
</gene>
<evidence type="ECO:0000313" key="1">
    <source>
        <dbReference type="EMBL" id="MDA0141957.1"/>
    </source>
</evidence>
<evidence type="ECO:0000313" key="2">
    <source>
        <dbReference type="Proteomes" id="UP001147700"/>
    </source>
</evidence>
<dbReference type="EMBL" id="JAPCID010000070">
    <property type="protein sequence ID" value="MDA0141957.1"/>
    <property type="molecule type" value="Genomic_DNA"/>
</dbReference>
<dbReference type="Proteomes" id="UP001147700">
    <property type="component" value="Unassembled WGS sequence"/>
</dbReference>
<reference evidence="1" key="1">
    <citation type="submission" date="2022-10" db="EMBL/GenBank/DDBJ databases">
        <title>The WGS of Solirubrobacter sp. CPCC 204708.</title>
        <authorList>
            <person name="Jiang Z."/>
        </authorList>
    </citation>
    <scope>NUCLEOTIDE SEQUENCE</scope>
    <source>
        <strain evidence="1">CPCC 204708</strain>
    </source>
</reference>
<proteinExistence type="predicted"/>
<name>A0ABT4RTP8_9ACTN</name>
<protein>
    <recommendedName>
        <fullName evidence="3">Pilus assembly protein</fullName>
    </recommendedName>
</protein>
<sequence length="96" mass="10027">MLPLVIVVVALAWQAVLAAQAVWHARVAARAAARAHAVGADAERAARGHLPSGLERGLRVTTREGGDVRVSIRVPAILPSLGLGRVGATSHFRPQT</sequence>